<reference evidence="2 3" key="1">
    <citation type="journal article" date="2016" name="Front. Microbiol.">
        <title>Comparative Genomic Analysis Reveals a Diverse Repertoire of Genes Involved in Prokaryote-Eukaryote Interactions within the Pseudovibrio Genus.</title>
        <authorList>
            <person name="Romano S."/>
            <person name="Fernandez-Guerra A."/>
            <person name="Reen F.J."/>
            <person name="Glockner F.O."/>
            <person name="Crowley S.P."/>
            <person name="O'Sullivan O."/>
            <person name="Cotter P.D."/>
            <person name="Adams C."/>
            <person name="Dobson A.D."/>
            <person name="O'Gara F."/>
        </authorList>
    </citation>
    <scope>NUCLEOTIDE SEQUENCE [LARGE SCALE GENOMIC DNA]</scope>
    <source>
        <strain evidence="2 3">Ad2</strain>
    </source>
</reference>
<accession>A0A166ADF3</accession>
<dbReference type="RefSeq" id="WP_068002931.1">
    <property type="nucleotide sequence ID" value="NZ_FOFM01000001.1"/>
</dbReference>
<keyword evidence="1" id="KW-0812">Transmembrane</keyword>
<gene>
    <name evidence="2" type="ORF">PsAD2_00914</name>
</gene>
<dbReference type="PATRIC" id="fig|989403.3.peg.979"/>
<evidence type="ECO:0000313" key="3">
    <source>
        <dbReference type="Proteomes" id="UP000076577"/>
    </source>
</evidence>
<sequence length="69" mass="7654">MMRALTVFFAWVVVYVTVTTALLGFQWAQADLALPVQTLLLTAILVPLMVLLIGPFAAKLAQYLVRKHP</sequence>
<keyword evidence="3" id="KW-1185">Reference proteome</keyword>
<feature type="transmembrane region" description="Helical" evidence="1">
    <location>
        <begin position="39"/>
        <end position="58"/>
    </location>
</feature>
<evidence type="ECO:0000256" key="1">
    <source>
        <dbReference type="SAM" id="Phobius"/>
    </source>
</evidence>
<dbReference type="STRING" id="989403.SAMN05421798_101487"/>
<protein>
    <submittedName>
        <fullName evidence="2">Uncharacterized protein</fullName>
    </submittedName>
</protein>
<dbReference type="EMBL" id="LMCB01000005">
    <property type="protein sequence ID" value="KZL20922.1"/>
    <property type="molecule type" value="Genomic_DNA"/>
</dbReference>
<dbReference type="AlphaFoldDB" id="A0A166ADF3"/>
<keyword evidence="1" id="KW-1133">Transmembrane helix</keyword>
<evidence type="ECO:0000313" key="2">
    <source>
        <dbReference type="EMBL" id="KZL20922.1"/>
    </source>
</evidence>
<dbReference type="Proteomes" id="UP000076577">
    <property type="component" value="Unassembled WGS sequence"/>
</dbReference>
<organism evidence="2 3">
    <name type="scientific">Pseudovibrio axinellae</name>
    <dbReference type="NCBI Taxonomy" id="989403"/>
    <lineage>
        <taxon>Bacteria</taxon>
        <taxon>Pseudomonadati</taxon>
        <taxon>Pseudomonadota</taxon>
        <taxon>Alphaproteobacteria</taxon>
        <taxon>Hyphomicrobiales</taxon>
        <taxon>Stappiaceae</taxon>
        <taxon>Pseudovibrio</taxon>
    </lineage>
</organism>
<name>A0A166ADF3_9HYPH</name>
<feature type="transmembrane region" description="Helical" evidence="1">
    <location>
        <begin position="7"/>
        <end position="27"/>
    </location>
</feature>
<keyword evidence="1" id="KW-0472">Membrane</keyword>
<comment type="caution">
    <text evidence="2">The sequence shown here is derived from an EMBL/GenBank/DDBJ whole genome shotgun (WGS) entry which is preliminary data.</text>
</comment>
<proteinExistence type="predicted"/>